<dbReference type="Proteomes" id="UP001501319">
    <property type="component" value="Unassembled WGS sequence"/>
</dbReference>
<dbReference type="InterPro" id="IPR006680">
    <property type="entry name" value="Amidohydro-rel"/>
</dbReference>
<proteinExistence type="predicted"/>
<organism evidence="2 3">
    <name type="scientific">Kribbella alba</name>
    <dbReference type="NCBI Taxonomy" id="190197"/>
    <lineage>
        <taxon>Bacteria</taxon>
        <taxon>Bacillati</taxon>
        <taxon>Actinomycetota</taxon>
        <taxon>Actinomycetes</taxon>
        <taxon>Propionibacteriales</taxon>
        <taxon>Kribbellaceae</taxon>
        <taxon>Kribbella</taxon>
    </lineage>
</organism>
<keyword evidence="3" id="KW-1185">Reference proteome</keyword>
<evidence type="ECO:0000313" key="3">
    <source>
        <dbReference type="Proteomes" id="UP001501319"/>
    </source>
</evidence>
<dbReference type="Pfam" id="PF04909">
    <property type="entry name" value="Amidohydro_2"/>
    <property type="match status" value="1"/>
</dbReference>
<feature type="domain" description="Amidohydrolase-related" evidence="1">
    <location>
        <begin position="40"/>
        <end position="266"/>
    </location>
</feature>
<dbReference type="EMBL" id="BAAANE010000003">
    <property type="protein sequence ID" value="GAA1626553.1"/>
    <property type="molecule type" value="Genomic_DNA"/>
</dbReference>
<dbReference type="SUPFAM" id="SSF51556">
    <property type="entry name" value="Metallo-dependent hydrolases"/>
    <property type="match status" value="1"/>
</dbReference>
<dbReference type="InterPro" id="IPR032466">
    <property type="entry name" value="Metal_Hydrolase"/>
</dbReference>
<evidence type="ECO:0000313" key="2">
    <source>
        <dbReference type="EMBL" id="GAA1626553.1"/>
    </source>
</evidence>
<comment type="caution">
    <text evidence="2">The sequence shown here is derived from an EMBL/GenBank/DDBJ whole genome shotgun (WGS) entry which is preliminary data.</text>
</comment>
<sequence length="284" mass="30752">MHLQSVAESPEQDTDPGRLGLVDSNVFVGRASGVPWARNFEVSSRDVLAEMSRVGVDGAVAYHVLAREYSPRLGNGLLLDEIAGQPALAGAWIVLPHHTGEFPPPAALIPEMAAAGVVMARMHPSTDPSAHRYLLADWVVGELLEALADAGFPLAIDFSLFRRAEPPWELLFQVLNTHPLLKVLLMDVQGRNNRTLYPLLERFPNLTIQTAGLNVHRGIEDVVSRFGADRLIFGSGYPLRSMGAARFGLDTAEIAETDRRLIGAGNLTSLLGPRAADRFGATHA</sequence>
<dbReference type="Gene3D" id="3.20.20.140">
    <property type="entry name" value="Metal-dependent hydrolases"/>
    <property type="match status" value="1"/>
</dbReference>
<reference evidence="2 3" key="1">
    <citation type="journal article" date="2019" name="Int. J. Syst. Evol. Microbiol.">
        <title>The Global Catalogue of Microorganisms (GCM) 10K type strain sequencing project: providing services to taxonomists for standard genome sequencing and annotation.</title>
        <authorList>
            <consortium name="The Broad Institute Genomics Platform"/>
            <consortium name="The Broad Institute Genome Sequencing Center for Infectious Disease"/>
            <person name="Wu L."/>
            <person name="Ma J."/>
        </authorList>
    </citation>
    <scope>NUCLEOTIDE SEQUENCE [LARGE SCALE GENOMIC DNA]</scope>
    <source>
        <strain evidence="2 3">JCM 14306</strain>
    </source>
</reference>
<evidence type="ECO:0000259" key="1">
    <source>
        <dbReference type="Pfam" id="PF04909"/>
    </source>
</evidence>
<gene>
    <name evidence="2" type="ORF">GCM10009744_13070</name>
</gene>
<dbReference type="RefSeq" id="WP_344109850.1">
    <property type="nucleotide sequence ID" value="NZ_BAAANE010000003.1"/>
</dbReference>
<protein>
    <recommendedName>
        <fullName evidence="1">Amidohydrolase-related domain-containing protein</fullName>
    </recommendedName>
</protein>
<name>A0ABN2F359_9ACTN</name>
<accession>A0ABN2F359</accession>